<name>A0ABR9ZJX8_9CORY</name>
<feature type="binding site" evidence="5">
    <location>
        <begin position="249"/>
        <end position="256"/>
    </location>
    <ligand>
        <name>ATP</name>
        <dbReference type="ChEBI" id="CHEBI:30616"/>
    </ligand>
</feature>
<dbReference type="Gene3D" id="3.40.50.300">
    <property type="entry name" value="P-loop containing nucleotide triphosphate hydrolases"/>
    <property type="match status" value="3"/>
</dbReference>
<evidence type="ECO:0000256" key="6">
    <source>
        <dbReference type="SAM" id="MobiDB-lite"/>
    </source>
</evidence>
<dbReference type="InterPro" id="IPR014016">
    <property type="entry name" value="UvrD-like_ATP-bd"/>
</dbReference>
<evidence type="ECO:0000256" key="2">
    <source>
        <dbReference type="ARBA" id="ARBA00022801"/>
    </source>
</evidence>
<evidence type="ECO:0000256" key="5">
    <source>
        <dbReference type="PROSITE-ProRule" id="PRU00560"/>
    </source>
</evidence>
<feature type="region of interest" description="Disordered" evidence="6">
    <location>
        <begin position="1"/>
        <end position="34"/>
    </location>
</feature>
<dbReference type="PROSITE" id="PS51198">
    <property type="entry name" value="UVRD_HELICASE_ATP_BIND"/>
    <property type="match status" value="1"/>
</dbReference>
<dbReference type="InterPro" id="IPR027351">
    <property type="entry name" value="(+)RNA_virus_helicase_core_dom"/>
</dbReference>
<feature type="domain" description="UvrD-like helicase ATP-binding" evidence="7">
    <location>
        <begin position="228"/>
        <end position="654"/>
    </location>
</feature>
<dbReference type="PANTHER" id="PTHR11070">
    <property type="entry name" value="UVRD / RECB / PCRA DNA HELICASE FAMILY MEMBER"/>
    <property type="match status" value="1"/>
</dbReference>
<dbReference type="Proteomes" id="UP000635902">
    <property type="component" value="Unassembled WGS sequence"/>
</dbReference>
<keyword evidence="4 5" id="KW-0067">ATP-binding</keyword>
<dbReference type="EMBL" id="JADKMY010000002">
    <property type="protein sequence ID" value="MBF4553727.1"/>
    <property type="molecule type" value="Genomic_DNA"/>
</dbReference>
<keyword evidence="9" id="KW-1185">Reference proteome</keyword>
<keyword evidence="3 5" id="KW-0347">Helicase</keyword>
<reference evidence="8 9" key="1">
    <citation type="submission" date="2020-10" db="EMBL/GenBank/DDBJ databases">
        <title>Novel species in genus Corynebacterium.</title>
        <authorList>
            <person name="Zhang G."/>
        </authorList>
    </citation>
    <scope>NUCLEOTIDE SEQUENCE [LARGE SCALE GENOMIC DNA]</scope>
    <source>
        <strain evidence="8 9">DSM 45110</strain>
    </source>
</reference>
<dbReference type="InterPro" id="IPR027417">
    <property type="entry name" value="P-loop_NTPase"/>
</dbReference>
<gene>
    <name evidence="8" type="ORF">IRY30_06500</name>
</gene>
<sequence>MTPNSPHSSPRAQISQEETSRAQISQAQISQDQIAQEQAHLDELLRRIDDARATLEKRLKNVRKEADIDDPQGLMMRDREAQDIGRKLESYTAAEIGLMFGRIDVEDSEPENPVARATGTIPLDRRYIGRIGLHDDDSTMRTLLMDWRAPMARPFYLATTLHPEGVHTRRHIKTRGREITSVSDETLIADTSSPHETEHSSSTVATEAALLDAVTRVRSTRMRDIVETIAAEQDTIIRSEHRGVTVVQGAPGTGKTAVALHRAAYLLYTWREQLEKSGVLIIGPNDRFLSYISQVLPSLGETGVVLATPGTLLPGIHAVPETSLLAREVKGSAEMLTILADAVKTWQTVPEQPRDFTIDSVTITLTPRMIRAARTRARRSRRPHNQARPLFVDHVVGSLTEALVEKIGADPLGGENLLSARDRARLREDLAGETAVIEAVEEFWPELTPQKVLTRLFANPEEAAPEYDAETWSGLRREMGENTEPTWTDADTPLLDELVDLLGMIDDEEAEAKEREKWLARITEAQEALDILSGSASQDLDDGFAPEVLMAYDVIDAETLAERQRVRTTGTTAQRAAKDLRWAYGHVIVDEAQELSEMAWRMLFRRSPNRWMTVVGDPAQTGNPAGVESWDAALSPYVSERWNLHELTVNYRTPRDITTLADLLLQKISPDQTPTIALREYGTGVRVSSDLSAAVAQAAELTGQGLVGVIFADDALPTNIADDEHIMRAKISEIKGLEFDEVVLVDPQRIVGASPQGWNDLYVAITRATQGLTLVVKNPAMDPEEIIAGLEDF</sequence>
<protein>
    <submittedName>
        <fullName evidence="8">AAA family ATPase</fullName>
    </submittedName>
</protein>
<evidence type="ECO:0000256" key="3">
    <source>
        <dbReference type="ARBA" id="ARBA00022806"/>
    </source>
</evidence>
<comment type="caution">
    <text evidence="8">The sequence shown here is derived from an EMBL/GenBank/DDBJ whole genome shotgun (WGS) entry which is preliminary data.</text>
</comment>
<keyword evidence="1 5" id="KW-0547">Nucleotide-binding</keyword>
<evidence type="ECO:0000256" key="4">
    <source>
        <dbReference type="ARBA" id="ARBA00022840"/>
    </source>
</evidence>
<feature type="compositionally biased region" description="Polar residues" evidence="6">
    <location>
        <begin position="1"/>
        <end position="17"/>
    </location>
</feature>
<dbReference type="InterPro" id="IPR000212">
    <property type="entry name" value="DNA_helicase_UvrD/REP"/>
</dbReference>
<feature type="compositionally biased region" description="Low complexity" evidence="6">
    <location>
        <begin position="21"/>
        <end position="34"/>
    </location>
</feature>
<evidence type="ECO:0000313" key="9">
    <source>
        <dbReference type="Proteomes" id="UP000635902"/>
    </source>
</evidence>
<evidence type="ECO:0000259" key="7">
    <source>
        <dbReference type="PROSITE" id="PS51198"/>
    </source>
</evidence>
<dbReference type="PANTHER" id="PTHR11070:SF45">
    <property type="entry name" value="DNA 3'-5' HELICASE"/>
    <property type="match status" value="1"/>
</dbReference>
<accession>A0ABR9ZJX8</accession>
<organism evidence="8 9">
    <name type="scientific">Corynebacterium suicordis DSM 45110</name>
    <dbReference type="NCBI Taxonomy" id="1121369"/>
    <lineage>
        <taxon>Bacteria</taxon>
        <taxon>Bacillati</taxon>
        <taxon>Actinomycetota</taxon>
        <taxon>Actinomycetes</taxon>
        <taxon>Mycobacteriales</taxon>
        <taxon>Corynebacteriaceae</taxon>
        <taxon>Corynebacterium</taxon>
    </lineage>
</organism>
<keyword evidence="2 5" id="KW-0378">Hydrolase</keyword>
<proteinExistence type="predicted"/>
<dbReference type="RefSeq" id="WP_194556636.1">
    <property type="nucleotide sequence ID" value="NZ_JADKMY010000002.1"/>
</dbReference>
<dbReference type="SUPFAM" id="SSF52540">
    <property type="entry name" value="P-loop containing nucleoside triphosphate hydrolases"/>
    <property type="match status" value="1"/>
</dbReference>
<evidence type="ECO:0000313" key="8">
    <source>
        <dbReference type="EMBL" id="MBF4553727.1"/>
    </source>
</evidence>
<evidence type="ECO:0000256" key="1">
    <source>
        <dbReference type="ARBA" id="ARBA00022741"/>
    </source>
</evidence>
<dbReference type="Pfam" id="PF01443">
    <property type="entry name" value="Viral_helicase1"/>
    <property type="match status" value="1"/>
</dbReference>